<dbReference type="InterPro" id="IPR009100">
    <property type="entry name" value="AcylCoA_DH/oxidase_NM_dom_sf"/>
</dbReference>
<feature type="domain" description="Acyl-CoA dehydrogenase/oxidase N-terminal" evidence="8">
    <location>
        <begin position="10"/>
        <end position="118"/>
    </location>
</feature>
<keyword evidence="3 5" id="KW-0285">Flavoprotein</keyword>
<evidence type="ECO:0000259" key="6">
    <source>
        <dbReference type="Pfam" id="PF00441"/>
    </source>
</evidence>
<sequence>MGDYFTSRLHHQLRAHVRGFAEQEVRPRIPAMEATRTVQHELSRLIARQGWIGATISREHGGMGAGHLAKTIIIEELSRVSGAMGAMVQASQLGVAKIVHFGSDAQKKTWLPAVAAGDCLPTIAVTEPESGGHVLGMTASAVRDGEDYILNGRKVYVGNSHVGDLHGVVVRTGPGSKGLTAFLVESDRPGFSLGEQRDTMGLHGFSFGELYFDNCRVPASNRLGEEGDGLAVAYSSSVLYGRANLTAVSLGIHQALLEECTRFSEERQRYGKPLHALANIKLKLGQMQSRLMTARLAAYHAAHLLDQGQSCDAELMNAKLVNVESALDSARNAMEIHAAAGLFTDRPIERYLRDAHHIFAPAGTSDIQLLRLAEVALGSAKGSWSERLSDVVRTEAVVGRPEAVAGRTEAGGVRAEPEALHADGEPHVPAQRRHTAAAAVTSRGATVRAAVV</sequence>
<dbReference type="EC" id="1.-.-.-" evidence="9"/>
<dbReference type="InterPro" id="IPR046373">
    <property type="entry name" value="Acyl-CoA_Oxase/DH_mid-dom_sf"/>
</dbReference>
<dbReference type="Pfam" id="PF02771">
    <property type="entry name" value="Acyl-CoA_dh_N"/>
    <property type="match status" value="1"/>
</dbReference>
<dbReference type="Gene3D" id="1.10.540.10">
    <property type="entry name" value="Acyl-CoA dehydrogenase/oxidase, N-terminal domain"/>
    <property type="match status" value="1"/>
</dbReference>
<dbReference type="EMBL" id="JBHTCF010000001">
    <property type="protein sequence ID" value="MFC7303623.1"/>
    <property type="molecule type" value="Genomic_DNA"/>
</dbReference>
<evidence type="ECO:0000259" key="8">
    <source>
        <dbReference type="Pfam" id="PF02771"/>
    </source>
</evidence>
<dbReference type="SUPFAM" id="SSF56645">
    <property type="entry name" value="Acyl-CoA dehydrogenase NM domain-like"/>
    <property type="match status" value="1"/>
</dbReference>
<dbReference type="SUPFAM" id="SSF47203">
    <property type="entry name" value="Acyl-CoA dehydrogenase C-terminal domain-like"/>
    <property type="match status" value="1"/>
</dbReference>
<comment type="similarity">
    <text evidence="2 5">Belongs to the acyl-CoA dehydrogenase family.</text>
</comment>
<evidence type="ECO:0000256" key="2">
    <source>
        <dbReference type="ARBA" id="ARBA00009347"/>
    </source>
</evidence>
<dbReference type="RefSeq" id="WP_381826887.1">
    <property type="nucleotide sequence ID" value="NZ_JBHTCF010000001.1"/>
</dbReference>
<dbReference type="Pfam" id="PF02770">
    <property type="entry name" value="Acyl-CoA_dh_M"/>
    <property type="match status" value="1"/>
</dbReference>
<keyword evidence="5 9" id="KW-0560">Oxidoreductase</keyword>
<reference evidence="10" key="1">
    <citation type="journal article" date="2019" name="Int. J. Syst. Evol. Microbiol.">
        <title>The Global Catalogue of Microorganisms (GCM) 10K type strain sequencing project: providing services to taxonomists for standard genome sequencing and annotation.</title>
        <authorList>
            <consortium name="The Broad Institute Genomics Platform"/>
            <consortium name="The Broad Institute Genome Sequencing Center for Infectious Disease"/>
            <person name="Wu L."/>
            <person name="Ma J."/>
        </authorList>
    </citation>
    <scope>NUCLEOTIDE SEQUENCE [LARGE SCALE GENOMIC DNA]</scope>
    <source>
        <strain evidence="10">SYNS20</strain>
    </source>
</reference>
<name>A0ABW2JDD8_9ACTN</name>
<dbReference type="InterPro" id="IPR006091">
    <property type="entry name" value="Acyl-CoA_Oxase/DH_mid-dom"/>
</dbReference>
<dbReference type="InterPro" id="IPR036250">
    <property type="entry name" value="AcylCo_DH-like_C"/>
</dbReference>
<dbReference type="PANTHER" id="PTHR43884:SF12">
    <property type="entry name" value="ISOVALERYL-COA DEHYDROGENASE, MITOCHONDRIAL-RELATED"/>
    <property type="match status" value="1"/>
</dbReference>
<protein>
    <submittedName>
        <fullName evidence="9">Acyl-CoA dehydrogenase family protein</fullName>
        <ecNumber evidence="9">1.-.-.-</ecNumber>
    </submittedName>
</protein>
<evidence type="ECO:0000256" key="1">
    <source>
        <dbReference type="ARBA" id="ARBA00001974"/>
    </source>
</evidence>
<feature type="domain" description="Acyl-CoA dehydrogenase/oxidase C-terminal" evidence="6">
    <location>
        <begin position="227"/>
        <end position="376"/>
    </location>
</feature>
<evidence type="ECO:0000256" key="5">
    <source>
        <dbReference type="RuleBase" id="RU362125"/>
    </source>
</evidence>
<dbReference type="Gene3D" id="1.20.140.10">
    <property type="entry name" value="Butyryl-CoA Dehydrogenase, subunit A, domain 3"/>
    <property type="match status" value="1"/>
</dbReference>
<evidence type="ECO:0000313" key="10">
    <source>
        <dbReference type="Proteomes" id="UP001596523"/>
    </source>
</evidence>
<dbReference type="Proteomes" id="UP001596523">
    <property type="component" value="Unassembled WGS sequence"/>
</dbReference>
<proteinExistence type="inferred from homology"/>
<dbReference type="InterPro" id="IPR013786">
    <property type="entry name" value="AcylCoA_DH/ox_N"/>
</dbReference>
<evidence type="ECO:0000259" key="7">
    <source>
        <dbReference type="Pfam" id="PF02770"/>
    </source>
</evidence>
<comment type="cofactor">
    <cofactor evidence="1 5">
        <name>FAD</name>
        <dbReference type="ChEBI" id="CHEBI:57692"/>
    </cofactor>
</comment>
<dbReference type="InterPro" id="IPR009075">
    <property type="entry name" value="AcylCo_DH/oxidase_C"/>
</dbReference>
<gene>
    <name evidence="9" type="ORF">ACFQVC_05245</name>
</gene>
<dbReference type="InterPro" id="IPR037069">
    <property type="entry name" value="AcylCoA_DH/ox_N_sf"/>
</dbReference>
<comment type="caution">
    <text evidence="9">The sequence shown here is derived from an EMBL/GenBank/DDBJ whole genome shotgun (WGS) entry which is preliminary data.</text>
</comment>
<evidence type="ECO:0000256" key="3">
    <source>
        <dbReference type="ARBA" id="ARBA00022630"/>
    </source>
</evidence>
<organism evidence="9 10">
    <name type="scientific">Streptomyces monticola</name>
    <dbReference type="NCBI Taxonomy" id="2666263"/>
    <lineage>
        <taxon>Bacteria</taxon>
        <taxon>Bacillati</taxon>
        <taxon>Actinomycetota</taxon>
        <taxon>Actinomycetes</taxon>
        <taxon>Kitasatosporales</taxon>
        <taxon>Streptomycetaceae</taxon>
        <taxon>Streptomyces</taxon>
    </lineage>
</organism>
<dbReference type="GO" id="GO:0016491">
    <property type="term" value="F:oxidoreductase activity"/>
    <property type="evidence" value="ECO:0007669"/>
    <property type="project" value="UniProtKB-KW"/>
</dbReference>
<dbReference type="Gene3D" id="2.40.110.10">
    <property type="entry name" value="Butyryl-CoA Dehydrogenase, subunit A, domain 2"/>
    <property type="match status" value="1"/>
</dbReference>
<feature type="domain" description="Acyl-CoA oxidase/dehydrogenase middle" evidence="7">
    <location>
        <begin position="123"/>
        <end position="215"/>
    </location>
</feature>
<dbReference type="Pfam" id="PF00441">
    <property type="entry name" value="Acyl-CoA_dh_1"/>
    <property type="match status" value="1"/>
</dbReference>
<keyword evidence="4 5" id="KW-0274">FAD</keyword>
<evidence type="ECO:0000313" key="9">
    <source>
        <dbReference type="EMBL" id="MFC7303623.1"/>
    </source>
</evidence>
<accession>A0ABW2JDD8</accession>
<dbReference type="PANTHER" id="PTHR43884">
    <property type="entry name" value="ACYL-COA DEHYDROGENASE"/>
    <property type="match status" value="1"/>
</dbReference>
<keyword evidence="10" id="KW-1185">Reference proteome</keyword>
<evidence type="ECO:0000256" key="4">
    <source>
        <dbReference type="ARBA" id="ARBA00022827"/>
    </source>
</evidence>